<protein>
    <submittedName>
        <fullName evidence="1">Uncharacterized protein</fullName>
    </submittedName>
</protein>
<dbReference type="EMBL" id="VEVO01000007">
    <property type="protein sequence ID" value="KAF0040045.1"/>
    <property type="molecule type" value="Genomic_DNA"/>
</dbReference>
<organism evidence="1 2">
    <name type="scientific">Scophthalmus maximus</name>
    <name type="common">Turbot</name>
    <name type="synonym">Psetta maxima</name>
    <dbReference type="NCBI Taxonomy" id="52904"/>
    <lineage>
        <taxon>Eukaryota</taxon>
        <taxon>Metazoa</taxon>
        <taxon>Chordata</taxon>
        <taxon>Craniata</taxon>
        <taxon>Vertebrata</taxon>
        <taxon>Euteleostomi</taxon>
        <taxon>Actinopterygii</taxon>
        <taxon>Neopterygii</taxon>
        <taxon>Teleostei</taxon>
        <taxon>Neoteleostei</taxon>
        <taxon>Acanthomorphata</taxon>
        <taxon>Carangaria</taxon>
        <taxon>Pleuronectiformes</taxon>
        <taxon>Pleuronectoidei</taxon>
        <taxon>Scophthalmidae</taxon>
        <taxon>Scophthalmus</taxon>
    </lineage>
</organism>
<sequence length="121" mass="13295">MQGSGDCREQEGQQLHMTQQTCSAHRSLAGLSPAKGQIQTCQRSLCTQSKEANRDDSGTGYKTTADTLHIQHFSFHEMQTAVEQRRPIVVIVSKQKGSVAGREGIPIHSRFCLQIGSICSH</sequence>
<comment type="caution">
    <text evidence="1">The sequence shown here is derived from an EMBL/GenBank/DDBJ whole genome shotgun (WGS) entry which is preliminary data.</text>
</comment>
<gene>
    <name evidence="1" type="ORF">F2P81_008280</name>
</gene>
<name>A0A6A4T4J3_SCOMX</name>
<dbReference type="Proteomes" id="UP000438429">
    <property type="component" value="Unassembled WGS sequence"/>
</dbReference>
<dbReference type="AlphaFoldDB" id="A0A6A4T4J3"/>
<evidence type="ECO:0000313" key="1">
    <source>
        <dbReference type="EMBL" id="KAF0040045.1"/>
    </source>
</evidence>
<evidence type="ECO:0000313" key="2">
    <source>
        <dbReference type="Proteomes" id="UP000438429"/>
    </source>
</evidence>
<reference evidence="1 2" key="1">
    <citation type="submission" date="2019-06" db="EMBL/GenBank/DDBJ databases">
        <title>Draft genomes of female and male turbot (Scophthalmus maximus).</title>
        <authorList>
            <person name="Xu H."/>
            <person name="Xu X.-W."/>
            <person name="Shao C."/>
            <person name="Chen S."/>
        </authorList>
    </citation>
    <scope>NUCLEOTIDE SEQUENCE [LARGE SCALE GENOMIC DNA]</scope>
    <source>
        <strain evidence="1">Ysfricsl-2016a</strain>
        <tissue evidence="1">Blood</tissue>
    </source>
</reference>
<accession>A0A6A4T4J3</accession>
<proteinExistence type="predicted"/>